<feature type="non-terminal residue" evidence="2">
    <location>
        <position position="1"/>
    </location>
</feature>
<protein>
    <submittedName>
        <fullName evidence="2">Uncharacterized protein</fullName>
    </submittedName>
</protein>
<dbReference type="EMBL" id="LAZR01040731">
    <property type="protein sequence ID" value="KKL13763.1"/>
    <property type="molecule type" value="Genomic_DNA"/>
</dbReference>
<proteinExistence type="predicted"/>
<comment type="caution">
    <text evidence="2">The sequence shown here is derived from an EMBL/GenBank/DDBJ whole genome shotgun (WGS) entry which is preliminary data.</text>
</comment>
<evidence type="ECO:0000313" key="2">
    <source>
        <dbReference type="EMBL" id="KKL13763.1"/>
    </source>
</evidence>
<feature type="region of interest" description="Disordered" evidence="1">
    <location>
        <begin position="1"/>
        <end position="33"/>
    </location>
</feature>
<sequence>GDGPRVHLPEADLLPGARAPHPARPGTGTTTGLDEFEANRTCWSGGAWARTGARLVWCGVELSTSWCGLAWCVPRGGRPPGARVGWPGEQGP</sequence>
<feature type="compositionally biased region" description="Low complexity" evidence="1">
    <location>
        <begin position="15"/>
        <end position="26"/>
    </location>
</feature>
<organism evidence="2">
    <name type="scientific">marine sediment metagenome</name>
    <dbReference type="NCBI Taxonomy" id="412755"/>
    <lineage>
        <taxon>unclassified sequences</taxon>
        <taxon>metagenomes</taxon>
        <taxon>ecological metagenomes</taxon>
    </lineage>
</organism>
<feature type="compositionally biased region" description="Basic and acidic residues" evidence="1">
    <location>
        <begin position="1"/>
        <end position="10"/>
    </location>
</feature>
<dbReference type="AlphaFoldDB" id="A0A0F9DPC0"/>
<evidence type="ECO:0000256" key="1">
    <source>
        <dbReference type="SAM" id="MobiDB-lite"/>
    </source>
</evidence>
<name>A0A0F9DPC0_9ZZZZ</name>
<accession>A0A0F9DPC0</accession>
<gene>
    <name evidence="2" type="ORF">LCGC14_2522530</name>
</gene>
<reference evidence="2" key="1">
    <citation type="journal article" date="2015" name="Nature">
        <title>Complex archaea that bridge the gap between prokaryotes and eukaryotes.</title>
        <authorList>
            <person name="Spang A."/>
            <person name="Saw J.H."/>
            <person name="Jorgensen S.L."/>
            <person name="Zaremba-Niedzwiedzka K."/>
            <person name="Martijn J."/>
            <person name="Lind A.E."/>
            <person name="van Eijk R."/>
            <person name="Schleper C."/>
            <person name="Guy L."/>
            <person name="Ettema T.J."/>
        </authorList>
    </citation>
    <scope>NUCLEOTIDE SEQUENCE</scope>
</reference>